<gene>
    <name evidence="4" type="ORF">POCULU_LOCUS8086</name>
</gene>
<keyword evidence="5" id="KW-1185">Reference proteome</keyword>
<dbReference type="SUPFAM" id="SSF48425">
    <property type="entry name" value="Sec7 domain"/>
    <property type="match status" value="1"/>
</dbReference>
<dbReference type="GO" id="GO:0032012">
    <property type="term" value="P:regulation of ARF protein signal transduction"/>
    <property type="evidence" value="ECO:0007669"/>
    <property type="project" value="InterPro"/>
</dbReference>
<feature type="region of interest" description="Disordered" evidence="1">
    <location>
        <begin position="448"/>
        <end position="525"/>
    </location>
</feature>
<dbReference type="InterPro" id="IPR035999">
    <property type="entry name" value="Sec7_dom_sf"/>
</dbReference>
<dbReference type="PROSITE" id="PS50190">
    <property type="entry name" value="SEC7"/>
    <property type="match status" value="1"/>
</dbReference>
<evidence type="ECO:0000313" key="5">
    <source>
        <dbReference type="Proteomes" id="UP000789572"/>
    </source>
</evidence>
<evidence type="ECO:0000313" key="4">
    <source>
        <dbReference type="EMBL" id="CAG8613915.1"/>
    </source>
</evidence>
<feature type="compositionally biased region" description="Low complexity" evidence="1">
    <location>
        <begin position="453"/>
        <end position="484"/>
    </location>
</feature>
<feature type="compositionally biased region" description="Basic and acidic residues" evidence="1">
    <location>
        <begin position="59"/>
        <end position="68"/>
    </location>
</feature>
<dbReference type="SUPFAM" id="SSF50729">
    <property type="entry name" value="PH domain-like"/>
    <property type="match status" value="1"/>
</dbReference>
<proteinExistence type="predicted"/>
<evidence type="ECO:0000259" key="3">
    <source>
        <dbReference type="PROSITE" id="PS50190"/>
    </source>
</evidence>
<feature type="compositionally biased region" description="Low complexity" evidence="1">
    <location>
        <begin position="1044"/>
        <end position="1060"/>
    </location>
</feature>
<dbReference type="PROSITE" id="PS50003">
    <property type="entry name" value="PH_DOMAIN"/>
    <property type="match status" value="1"/>
</dbReference>
<feature type="non-terminal residue" evidence="4">
    <location>
        <position position="1162"/>
    </location>
</feature>
<feature type="compositionally biased region" description="Basic and acidic residues" evidence="1">
    <location>
        <begin position="1141"/>
        <end position="1155"/>
    </location>
</feature>
<dbReference type="AlphaFoldDB" id="A0A9N9CS24"/>
<feature type="region of interest" description="Disordered" evidence="1">
    <location>
        <begin position="117"/>
        <end position="152"/>
    </location>
</feature>
<organism evidence="4 5">
    <name type="scientific">Paraglomus occultum</name>
    <dbReference type="NCBI Taxonomy" id="144539"/>
    <lineage>
        <taxon>Eukaryota</taxon>
        <taxon>Fungi</taxon>
        <taxon>Fungi incertae sedis</taxon>
        <taxon>Mucoromycota</taxon>
        <taxon>Glomeromycotina</taxon>
        <taxon>Glomeromycetes</taxon>
        <taxon>Paraglomerales</taxon>
        <taxon>Paraglomeraceae</taxon>
        <taxon>Paraglomus</taxon>
    </lineage>
</organism>
<feature type="compositionally biased region" description="Basic and acidic residues" evidence="1">
    <location>
        <begin position="376"/>
        <end position="385"/>
    </location>
</feature>
<comment type="caution">
    <text evidence="4">The sequence shown here is derived from an EMBL/GenBank/DDBJ whole genome shotgun (WGS) entry which is preliminary data.</text>
</comment>
<feature type="region of interest" description="Disordered" evidence="1">
    <location>
        <begin position="1"/>
        <end position="88"/>
    </location>
</feature>
<dbReference type="Proteomes" id="UP000789572">
    <property type="component" value="Unassembled WGS sequence"/>
</dbReference>
<dbReference type="EMBL" id="CAJVPJ010002137">
    <property type="protein sequence ID" value="CAG8613915.1"/>
    <property type="molecule type" value="Genomic_DNA"/>
</dbReference>
<dbReference type="Gene3D" id="1.10.220.20">
    <property type="match status" value="1"/>
</dbReference>
<dbReference type="InterPro" id="IPR011993">
    <property type="entry name" value="PH-like_dom_sf"/>
</dbReference>
<evidence type="ECO:0000256" key="1">
    <source>
        <dbReference type="SAM" id="MobiDB-lite"/>
    </source>
</evidence>
<dbReference type="Pfam" id="PF01369">
    <property type="entry name" value="Sec7"/>
    <property type="match status" value="1"/>
</dbReference>
<feature type="region of interest" description="Disordered" evidence="1">
    <location>
        <begin position="1044"/>
        <end position="1068"/>
    </location>
</feature>
<accession>A0A9N9CS24</accession>
<dbReference type="InterPro" id="IPR000904">
    <property type="entry name" value="Sec7_dom"/>
</dbReference>
<dbReference type="PANTHER" id="PTHR10663:SF402">
    <property type="entry name" value="MIP16918P"/>
    <property type="match status" value="1"/>
</dbReference>
<feature type="domain" description="PH" evidence="2">
    <location>
        <begin position="929"/>
        <end position="966"/>
    </location>
</feature>
<dbReference type="Gene3D" id="2.30.29.30">
    <property type="entry name" value="Pleckstrin-homology domain (PH domain)/Phosphotyrosine-binding domain (PTB)"/>
    <property type="match status" value="1"/>
</dbReference>
<feature type="region of interest" description="Disordered" evidence="1">
    <location>
        <begin position="345"/>
        <end position="413"/>
    </location>
</feature>
<name>A0A9N9CS24_9GLOM</name>
<dbReference type="Gene3D" id="1.10.1000.11">
    <property type="entry name" value="Arf Nucleotide-binding Site Opener,domain 2"/>
    <property type="match status" value="1"/>
</dbReference>
<feature type="compositionally biased region" description="Polar residues" evidence="1">
    <location>
        <begin position="30"/>
        <end position="39"/>
    </location>
</feature>
<feature type="domain" description="SEC7" evidence="3">
    <location>
        <begin position="606"/>
        <end position="811"/>
    </location>
</feature>
<dbReference type="InterPro" id="IPR023394">
    <property type="entry name" value="Sec7_C_sf"/>
</dbReference>
<sequence length="1162" mass="129748">MDDNNIPYEHRKERVNLHRRGLPPMRSFKTHTQSTSPDTANLKGTEKGKQSQLSSSRSLLKENNKRESGFGAKAFKTGKTKDPGTITTESISFNRYPYHPSRVKISNPLSLSTIRTSLSSNSVRSPNSSRSSNSRRSPPHKHKKPAASNQGVNVYSDADAVPIITTTTSSPTQAFASDTIPDNDPPNIPKRSARMGMVFPDDHDCMNAEIKRQEQLDMPRIPKREASLLWGSNASSQSMSRGLSDSTTAMSITPNPLKQRSITKSQEGVSQEFDSNKPYTTSNFPTIYTVSAHKSRNVDYSSAFNRASDDLEPHSTLSNPYESLRMSRSFSDVLPRSLSYNNQLISFDRPSESPPDSPEMSSRKLSIKTDINSIVQDDKDDKDDSNPDSPTQSGEKNDDSFPDELTYYSPFDGRKPYLRGHYSNYSIDSTFSPEMNQVIYSMSQADLNYDNPTETTTVSDDATDTATSNATESSSPFSSEYSAPKQSKRPLQDMSINIQSTSIQRSPSLSSTTSSAQYSYNTDSGPPPAIVPPRKFLLQSLVLQVVNSSSTKNRYLFLFNDLLVIAEPINVEPHTIPTLDNLFQIKYIVEMSKITLIVSLDKEEDMKNKPRREPSVLQEFAKKFAIDPIYAIDYMIGTRRIINDPVHIAKLLLRSSELSKRQLGIYLADQNHKKVLLAYLDRLNFEGIYIDEALRIFLMSIVLPQTQTDINYLITAFAKRWHHANANVAKFNDETAIKLTFAMIDLNNKLHKCETVGKSSATLPDAAAHSDSSDSSVTIEDFINRFRRESDQFCLVPDNMLEKVYRSIRDEKLETAWDDTMENTPQIPVTFQPSRLPSRLTLKEPSDFITVSIPSPDPHFYIRLHGQDLRFEPSVLDFSRQNAKRFRITGTTLGSKSMMLIKSGAHAPHYTNLPTTKTVLVERAFLRWTFQIAFTDTNGLRRKYVFSVDSQERKRQWVESIRGAINEARLKAYNISSPKFVDPNEAAEAVVLQVLRDALIPDENAMNDIGDRTSVVAIGGLGSISNSPTSTVSTSMVNAVNGSPFSSSSFSSSPPSSSSPTSHVRKHSRVTSLANIVTGSSVRQSLLRNSMIRNSVLVPTSATQDITVAAYAKTGHDIIRMAVQNSLLPIVLGYLKSELEKAENDKEQVEKDKNQESITVNE</sequence>
<feature type="compositionally biased region" description="Low complexity" evidence="1">
    <location>
        <begin position="117"/>
        <end position="136"/>
    </location>
</feature>
<protein>
    <submittedName>
        <fullName evidence="4">10287_t:CDS:1</fullName>
    </submittedName>
</protein>
<feature type="region of interest" description="Disordered" evidence="1">
    <location>
        <begin position="1141"/>
        <end position="1162"/>
    </location>
</feature>
<dbReference type="InterPro" id="IPR001849">
    <property type="entry name" value="PH_domain"/>
</dbReference>
<reference evidence="4" key="1">
    <citation type="submission" date="2021-06" db="EMBL/GenBank/DDBJ databases">
        <authorList>
            <person name="Kallberg Y."/>
            <person name="Tangrot J."/>
            <person name="Rosling A."/>
        </authorList>
    </citation>
    <scope>NUCLEOTIDE SEQUENCE</scope>
    <source>
        <strain evidence="4">IA702</strain>
    </source>
</reference>
<dbReference type="OrthoDB" id="430364at2759"/>
<dbReference type="GO" id="GO:0005085">
    <property type="term" value="F:guanyl-nucleotide exchange factor activity"/>
    <property type="evidence" value="ECO:0007669"/>
    <property type="project" value="InterPro"/>
</dbReference>
<dbReference type="SMART" id="SM00222">
    <property type="entry name" value="Sec7"/>
    <property type="match status" value="1"/>
</dbReference>
<feature type="compositionally biased region" description="Low complexity" evidence="1">
    <location>
        <begin position="499"/>
        <end position="519"/>
    </location>
</feature>
<feature type="region of interest" description="Disordered" evidence="1">
    <location>
        <begin position="233"/>
        <end position="253"/>
    </location>
</feature>
<dbReference type="PANTHER" id="PTHR10663">
    <property type="entry name" value="GUANYL-NUCLEOTIDE EXCHANGE FACTOR"/>
    <property type="match status" value="1"/>
</dbReference>
<evidence type="ECO:0000259" key="2">
    <source>
        <dbReference type="PROSITE" id="PS50003"/>
    </source>
</evidence>